<proteinExistence type="predicted"/>
<reference evidence="4 5" key="1">
    <citation type="submission" date="2020-07" db="EMBL/GenBank/DDBJ databases">
        <title>Genomic Encyclopedia of Type Strains, Phase IV (KMG-IV): sequencing the most valuable type-strain genomes for metagenomic binning, comparative biology and taxonomic classification.</title>
        <authorList>
            <person name="Goeker M."/>
        </authorList>
    </citation>
    <scope>NUCLEOTIDE SEQUENCE [LARGE SCALE GENOMIC DNA]</scope>
    <source>
        <strain evidence="4 5">DSM 17721</strain>
    </source>
</reference>
<feature type="chain" id="PRO_5030651942" evidence="3">
    <location>
        <begin position="25"/>
        <end position="95"/>
    </location>
</feature>
<evidence type="ECO:0000256" key="2">
    <source>
        <dbReference type="SAM" id="Phobius"/>
    </source>
</evidence>
<name>A0A7W0C6L6_9BACT</name>
<feature type="transmembrane region" description="Helical" evidence="2">
    <location>
        <begin position="72"/>
        <end position="91"/>
    </location>
</feature>
<evidence type="ECO:0000256" key="1">
    <source>
        <dbReference type="SAM" id="Coils"/>
    </source>
</evidence>
<gene>
    <name evidence="4" type="ORF">HNR65_000394</name>
</gene>
<dbReference type="EMBL" id="JACDUS010000001">
    <property type="protein sequence ID" value="MBA2880087.1"/>
    <property type="molecule type" value="Genomic_DNA"/>
</dbReference>
<dbReference type="AlphaFoldDB" id="A0A7W0C6L6"/>
<feature type="coiled-coil region" evidence="1">
    <location>
        <begin position="29"/>
        <end position="63"/>
    </location>
</feature>
<keyword evidence="5" id="KW-1185">Reference proteome</keyword>
<protein>
    <submittedName>
        <fullName evidence="4">Nickel transport protein</fullName>
    </submittedName>
</protein>
<keyword evidence="2" id="KW-0812">Transmembrane</keyword>
<keyword evidence="2" id="KW-1133">Transmembrane helix</keyword>
<keyword evidence="3" id="KW-0732">Signal</keyword>
<keyword evidence="1" id="KW-0175">Coiled coil</keyword>
<evidence type="ECO:0000256" key="3">
    <source>
        <dbReference type="SAM" id="SignalP"/>
    </source>
</evidence>
<keyword evidence="2" id="KW-0472">Membrane</keyword>
<evidence type="ECO:0000313" key="4">
    <source>
        <dbReference type="EMBL" id="MBA2880087.1"/>
    </source>
</evidence>
<dbReference type="Proteomes" id="UP000525298">
    <property type="component" value="Unassembled WGS sequence"/>
</dbReference>
<sequence length="95" mass="10191">MMRTSAIIFGLLVLLAAAPGPTCAQSPQKTDKKAVVELLEEQNRQLSQEIRQVRREIAALGARMDEPGIREVFAGIGYILGLFGAAALAAARRKG</sequence>
<evidence type="ECO:0000313" key="5">
    <source>
        <dbReference type="Proteomes" id="UP000525298"/>
    </source>
</evidence>
<organism evidence="4 5">
    <name type="scientific">Desulfosalsimonas propionicica</name>
    <dbReference type="NCBI Taxonomy" id="332175"/>
    <lineage>
        <taxon>Bacteria</taxon>
        <taxon>Pseudomonadati</taxon>
        <taxon>Thermodesulfobacteriota</taxon>
        <taxon>Desulfobacteria</taxon>
        <taxon>Desulfobacterales</taxon>
        <taxon>Desulfosalsimonadaceae</taxon>
        <taxon>Desulfosalsimonas</taxon>
    </lineage>
</organism>
<accession>A0A7W0C6L6</accession>
<dbReference type="RefSeq" id="WP_181549754.1">
    <property type="nucleotide sequence ID" value="NZ_JACDUS010000001.1"/>
</dbReference>
<comment type="caution">
    <text evidence="4">The sequence shown here is derived from an EMBL/GenBank/DDBJ whole genome shotgun (WGS) entry which is preliminary data.</text>
</comment>
<feature type="signal peptide" evidence="3">
    <location>
        <begin position="1"/>
        <end position="24"/>
    </location>
</feature>